<keyword evidence="2 3" id="KW-0349">Heme</keyword>
<dbReference type="GO" id="GO:0004497">
    <property type="term" value="F:monooxygenase activity"/>
    <property type="evidence" value="ECO:0007669"/>
    <property type="project" value="UniProtKB-KW"/>
</dbReference>
<name>A0A8J1TCX1_OWEFU</name>
<keyword evidence="3" id="KW-0560">Oxidoreductase</keyword>
<evidence type="ECO:0000313" key="5">
    <source>
        <dbReference type="Proteomes" id="UP000749559"/>
    </source>
</evidence>
<dbReference type="PRINTS" id="PR00463">
    <property type="entry name" value="EP450I"/>
</dbReference>
<dbReference type="Pfam" id="PF00067">
    <property type="entry name" value="p450"/>
    <property type="match status" value="1"/>
</dbReference>
<dbReference type="Proteomes" id="UP000749559">
    <property type="component" value="Unassembled WGS sequence"/>
</dbReference>
<evidence type="ECO:0000313" key="4">
    <source>
        <dbReference type="EMBL" id="CAH1799264.1"/>
    </source>
</evidence>
<feature type="binding site" description="axial binding residue" evidence="2">
    <location>
        <position position="450"/>
    </location>
    <ligand>
        <name>heme</name>
        <dbReference type="ChEBI" id="CHEBI:30413"/>
    </ligand>
    <ligandPart>
        <name>Fe</name>
        <dbReference type="ChEBI" id="CHEBI:18248"/>
    </ligandPart>
</feature>
<evidence type="ECO:0000256" key="1">
    <source>
        <dbReference type="ARBA" id="ARBA00010617"/>
    </source>
</evidence>
<dbReference type="InterPro" id="IPR001128">
    <property type="entry name" value="Cyt_P450"/>
</dbReference>
<dbReference type="CDD" id="cd20659">
    <property type="entry name" value="CYP4B_4F-like"/>
    <property type="match status" value="1"/>
</dbReference>
<gene>
    <name evidence="4" type="ORF">OFUS_LOCUS23294</name>
</gene>
<protein>
    <submittedName>
        <fullName evidence="4">Uncharacterized protein</fullName>
    </submittedName>
</protein>
<reference evidence="4" key="1">
    <citation type="submission" date="2022-03" db="EMBL/GenBank/DDBJ databases">
        <authorList>
            <person name="Martin C."/>
        </authorList>
    </citation>
    <scope>NUCLEOTIDE SEQUENCE</scope>
</reference>
<comment type="cofactor">
    <cofactor evidence="2">
        <name>heme</name>
        <dbReference type="ChEBI" id="CHEBI:30413"/>
    </cofactor>
</comment>
<evidence type="ECO:0000256" key="2">
    <source>
        <dbReference type="PIRSR" id="PIRSR602401-1"/>
    </source>
</evidence>
<comment type="caution">
    <text evidence="4">The sequence shown here is derived from an EMBL/GenBank/DDBJ whole genome shotgun (WGS) entry which is preliminary data.</text>
</comment>
<keyword evidence="2 3" id="KW-0479">Metal-binding</keyword>
<proteinExistence type="inferred from homology"/>
<dbReference type="InterPro" id="IPR036396">
    <property type="entry name" value="Cyt_P450_sf"/>
</dbReference>
<keyword evidence="3" id="KW-0503">Monooxygenase</keyword>
<dbReference type="OrthoDB" id="1470350at2759"/>
<dbReference type="AlphaFoldDB" id="A0A8J1TCX1"/>
<dbReference type="PANTHER" id="PTHR24291:SF201">
    <property type="entry name" value="CYTOCHROME P450, FAMILY 4, SUBFAMILY B, POLYPEPTIDE 7"/>
    <property type="match status" value="1"/>
</dbReference>
<dbReference type="PRINTS" id="PR00385">
    <property type="entry name" value="P450"/>
</dbReference>
<keyword evidence="5" id="KW-1185">Reference proteome</keyword>
<dbReference type="PANTHER" id="PTHR24291">
    <property type="entry name" value="CYTOCHROME P450 FAMILY 4"/>
    <property type="match status" value="1"/>
</dbReference>
<dbReference type="GO" id="GO:0005506">
    <property type="term" value="F:iron ion binding"/>
    <property type="evidence" value="ECO:0007669"/>
    <property type="project" value="InterPro"/>
</dbReference>
<comment type="similarity">
    <text evidence="1 3">Belongs to the cytochrome P450 family.</text>
</comment>
<dbReference type="PROSITE" id="PS00086">
    <property type="entry name" value="CYTOCHROME_P450"/>
    <property type="match status" value="1"/>
</dbReference>
<accession>A0A8J1TCX1</accession>
<dbReference type="Gene3D" id="1.10.630.10">
    <property type="entry name" value="Cytochrome P450"/>
    <property type="match status" value="1"/>
</dbReference>
<dbReference type="InterPro" id="IPR002401">
    <property type="entry name" value="Cyt_P450_E_grp-I"/>
</dbReference>
<dbReference type="GO" id="GO:0020037">
    <property type="term" value="F:heme binding"/>
    <property type="evidence" value="ECO:0007669"/>
    <property type="project" value="InterPro"/>
</dbReference>
<organism evidence="4 5">
    <name type="scientific">Owenia fusiformis</name>
    <name type="common">Polychaete worm</name>
    <dbReference type="NCBI Taxonomy" id="6347"/>
    <lineage>
        <taxon>Eukaryota</taxon>
        <taxon>Metazoa</taxon>
        <taxon>Spiralia</taxon>
        <taxon>Lophotrochozoa</taxon>
        <taxon>Annelida</taxon>
        <taxon>Polychaeta</taxon>
        <taxon>Sedentaria</taxon>
        <taxon>Canalipalpata</taxon>
        <taxon>Sabellida</taxon>
        <taxon>Oweniida</taxon>
        <taxon>Oweniidae</taxon>
        <taxon>Owenia</taxon>
    </lineage>
</organism>
<dbReference type="InterPro" id="IPR050196">
    <property type="entry name" value="Cytochrome_P450_Monoox"/>
</dbReference>
<dbReference type="EMBL" id="CAIIXF020000011">
    <property type="protein sequence ID" value="CAH1799264.1"/>
    <property type="molecule type" value="Genomic_DNA"/>
</dbReference>
<keyword evidence="2 3" id="KW-0408">Iron</keyword>
<dbReference type="SUPFAM" id="SSF48264">
    <property type="entry name" value="Cytochrome P450"/>
    <property type="match status" value="1"/>
</dbReference>
<evidence type="ECO:0000256" key="3">
    <source>
        <dbReference type="RuleBase" id="RU000461"/>
    </source>
</evidence>
<dbReference type="GO" id="GO:0016705">
    <property type="term" value="F:oxidoreductase activity, acting on paired donors, with incorporation or reduction of molecular oxygen"/>
    <property type="evidence" value="ECO:0007669"/>
    <property type="project" value="InterPro"/>
</dbReference>
<dbReference type="InterPro" id="IPR017972">
    <property type="entry name" value="Cyt_P450_CS"/>
</dbReference>
<sequence>MATIVFIVWTVILGGIGLLLIQVFGWLYKLQKRIAFFETFPGPKLHWIYGNLHQHPGANQKGLDWRIKHQREYGNVYRLYYSILRPVLSLDGPEVVKAAIKSGAKKVLFGPSYRYFYPWLGDGLLVSEGAKWFRNRRLLTPAFHFDILKPYTNVYNTAAEKLGAKFDRVCDKGDSFEIFSPVSLSTLDVMLTCAFSYNQNIQETGDDHPYVKAVKGLASLFVNRFFNPIMDIDWIYYRTADGKRYLELSEFTHSVSENVIKERRKNLKQNPDSDRGRLDFVDILLSAKDETGKGLDDVEIRDEVETFMFEGHDTTASAISWILYSLAHYQECLAKVQEELDDVIGQDVNQPIKWEDLANLNYLTLCIKEGMRLHSPVPYIGRVTDKEIVLEGRKIPPGTILDINLYHVHHNPDVWGEDHMKFKPERFDIDNRADKDSYSFIPFSAGPRNCIGQNFAMNEMKVVIGRIVHKYNISVDETHVIEKVPELIMRAKDGIKLFVTSRKRV</sequence>